<name>A0ABY8AZN6_9BACL</name>
<dbReference type="InterPro" id="IPR041465">
    <property type="entry name" value="SfsA_N"/>
</dbReference>
<proteinExistence type="predicted"/>
<dbReference type="RefSeq" id="WP_214757596.1">
    <property type="nucleotide sequence ID" value="NZ_CP109617.1"/>
</dbReference>
<keyword evidence="4" id="KW-1185">Reference proteome</keyword>
<feature type="domain" description="SfsA N-terminal OB" evidence="2">
    <location>
        <begin position="14"/>
        <end position="80"/>
    </location>
</feature>
<gene>
    <name evidence="3" type="ORF">OE059_14170</name>
</gene>
<dbReference type="Gene3D" id="3.40.1350.60">
    <property type="match status" value="1"/>
</dbReference>
<organism evidence="3 4">
    <name type="scientific">Exiguobacterium profundum</name>
    <dbReference type="NCBI Taxonomy" id="307643"/>
    <lineage>
        <taxon>Bacteria</taxon>
        <taxon>Bacillati</taxon>
        <taxon>Bacillota</taxon>
        <taxon>Bacilli</taxon>
        <taxon>Bacillales</taxon>
        <taxon>Bacillales Family XII. Incertae Sedis</taxon>
        <taxon>Exiguobacterium</taxon>
    </lineage>
</organism>
<dbReference type="PANTHER" id="PTHR30545">
    <property type="entry name" value="SUGAR FERMENTATION STIMULATION PROTEIN A"/>
    <property type="match status" value="1"/>
</dbReference>
<dbReference type="Gene3D" id="2.40.50.580">
    <property type="match status" value="1"/>
</dbReference>
<dbReference type="InterPro" id="IPR040452">
    <property type="entry name" value="SfsA_C"/>
</dbReference>
<dbReference type="Pfam" id="PF17746">
    <property type="entry name" value="SfsA_N"/>
    <property type="match status" value="1"/>
</dbReference>
<feature type="domain" description="Sugar fermentation stimulation protein C-terminal" evidence="1">
    <location>
        <begin position="86"/>
        <end position="224"/>
    </location>
</feature>
<accession>A0ABY8AZN6</accession>
<evidence type="ECO:0000259" key="1">
    <source>
        <dbReference type="Pfam" id="PF03749"/>
    </source>
</evidence>
<protein>
    <submittedName>
        <fullName evidence="3">DNA/RNA nuclease SfsA</fullName>
    </submittedName>
</protein>
<dbReference type="Pfam" id="PF03749">
    <property type="entry name" value="SfsA"/>
    <property type="match status" value="1"/>
</dbReference>
<dbReference type="EMBL" id="CP109617">
    <property type="protein sequence ID" value="WED55145.1"/>
    <property type="molecule type" value="Genomic_DNA"/>
</dbReference>
<evidence type="ECO:0000259" key="2">
    <source>
        <dbReference type="Pfam" id="PF17746"/>
    </source>
</evidence>
<evidence type="ECO:0000313" key="4">
    <source>
        <dbReference type="Proteomes" id="UP001219957"/>
    </source>
</evidence>
<dbReference type="Proteomes" id="UP001219957">
    <property type="component" value="Chromosome"/>
</dbReference>
<evidence type="ECO:0000313" key="3">
    <source>
        <dbReference type="EMBL" id="WED55145.1"/>
    </source>
</evidence>
<dbReference type="PANTHER" id="PTHR30545:SF2">
    <property type="entry name" value="SUGAR FERMENTATION STIMULATION PROTEIN A"/>
    <property type="match status" value="1"/>
</dbReference>
<reference evidence="3 4" key="1">
    <citation type="submission" date="2022-10" db="EMBL/GenBank/DDBJ databases">
        <title>Complete genome sequence of Exiguobacterium profundum TSS-3 isolated from an extremely saline-alkaline spring located in Ixtapa, Chiapas-Mexico.</title>
        <authorList>
            <person name="Rincon-Rosales R."/>
            <person name="Rogel M.A."/>
            <person name="Rincon-Molina C.I."/>
            <person name="Guerrero G."/>
            <person name="Manzano-Gomez L.A."/>
            <person name="Lopez-Lopez A."/>
            <person name="Rincon Molina F.A."/>
            <person name="Martinez-Romero E."/>
        </authorList>
    </citation>
    <scope>NUCLEOTIDE SEQUENCE [LARGE SCALE GENOMIC DNA]</scope>
    <source>
        <strain evidence="3 4">TSS-3</strain>
    </source>
</reference>
<sequence>MILFEEPLKKAIIVNRRNRFVMDVLVDDLLTPCHCPVTGRIGDIIFENIPCLVSETYDSNRKTRFTVEAISVDGEQWIGINQGRVNDYVEAFLLENQLDAFSTPRGIKREIVTDGARIDFQIDGIFMEVKAPLSELLTIPLPHFKRRRVKRPIETERLIRHLYALISTLPQTGRAVLLYVFLYDAPIYTGNPNRKQDHLIRQLINDAIPSGLEIWQLNCTISPEGIRLLRCFDTTSHFK</sequence>
<dbReference type="InterPro" id="IPR005224">
    <property type="entry name" value="SfsA"/>
</dbReference>